<feature type="region of interest" description="Disordered" evidence="1">
    <location>
        <begin position="54"/>
        <end position="78"/>
    </location>
</feature>
<dbReference type="EMBL" id="JALLPJ020001400">
    <property type="protein sequence ID" value="KAL3765506.1"/>
    <property type="molecule type" value="Genomic_DNA"/>
</dbReference>
<feature type="chain" id="PRO_5044771271" evidence="2">
    <location>
        <begin position="28"/>
        <end position="418"/>
    </location>
</feature>
<dbReference type="AlphaFoldDB" id="A0ABD3MRM3"/>
<sequence>MAAAKLTIIRSLLVSAYVFLSPSLAAAAESSSNLFMSKHIVFSDVDGTLVHYPKSHHRTDSAEASSSDDELIRLPPSKTGTRGVLSKRTLELCHALRTGSSSSSSSITPDRDAMFGTTTPLVLISGMRTTTLFQRLPYLPRADAYVSESGGRIFYPVPMDESSDGPRDDVGLVDNLVIRPIVSSNSGLNTSPFRLMEDLKWKDRISNINAAGPDGFNGTLFPLEQRSGKLWIFATQLQQQGYVLDTIGYSAAFRINQKMQSTQYIHDNFEKVIHQIITNDLPKELGCSTNLGCIDIYPTMSGKRNCCDYLLKRFCGQNPQLKKNAYCMCDDDNDVEMATACKMAFLPSVTSESIRSLIERQRQAWNDGGDDDNTAVPRFGRLFVTEDIERGIVETGATERALELIMTELQNDNDDEAL</sequence>
<name>A0ABD3MRM3_9STRA</name>
<dbReference type="SUPFAM" id="SSF56784">
    <property type="entry name" value="HAD-like"/>
    <property type="match status" value="1"/>
</dbReference>
<evidence type="ECO:0000313" key="3">
    <source>
        <dbReference type="EMBL" id="KAL3765506.1"/>
    </source>
</evidence>
<reference evidence="3 4" key="1">
    <citation type="submission" date="2024-10" db="EMBL/GenBank/DDBJ databases">
        <title>Updated reference genomes for cyclostephanoid diatoms.</title>
        <authorList>
            <person name="Roberts W.R."/>
            <person name="Alverson A.J."/>
        </authorList>
    </citation>
    <scope>NUCLEOTIDE SEQUENCE [LARGE SCALE GENOMIC DNA]</scope>
    <source>
        <strain evidence="3 4">AJA010-31</strain>
    </source>
</reference>
<keyword evidence="4" id="KW-1185">Reference proteome</keyword>
<evidence type="ECO:0000256" key="1">
    <source>
        <dbReference type="SAM" id="MobiDB-lite"/>
    </source>
</evidence>
<proteinExistence type="predicted"/>
<evidence type="ECO:0000256" key="2">
    <source>
        <dbReference type="SAM" id="SignalP"/>
    </source>
</evidence>
<dbReference type="InterPro" id="IPR036412">
    <property type="entry name" value="HAD-like_sf"/>
</dbReference>
<feature type="signal peptide" evidence="2">
    <location>
        <begin position="1"/>
        <end position="27"/>
    </location>
</feature>
<gene>
    <name evidence="3" type="ORF">ACHAWO_011104</name>
</gene>
<evidence type="ECO:0000313" key="4">
    <source>
        <dbReference type="Proteomes" id="UP001530400"/>
    </source>
</evidence>
<keyword evidence="2" id="KW-0732">Signal</keyword>
<protein>
    <submittedName>
        <fullName evidence="3">Uncharacterized protein</fullName>
    </submittedName>
</protein>
<dbReference type="Proteomes" id="UP001530400">
    <property type="component" value="Unassembled WGS sequence"/>
</dbReference>
<accession>A0ABD3MRM3</accession>
<organism evidence="3 4">
    <name type="scientific">Cyclotella atomus</name>
    <dbReference type="NCBI Taxonomy" id="382360"/>
    <lineage>
        <taxon>Eukaryota</taxon>
        <taxon>Sar</taxon>
        <taxon>Stramenopiles</taxon>
        <taxon>Ochrophyta</taxon>
        <taxon>Bacillariophyta</taxon>
        <taxon>Coscinodiscophyceae</taxon>
        <taxon>Thalassiosirophycidae</taxon>
        <taxon>Stephanodiscales</taxon>
        <taxon>Stephanodiscaceae</taxon>
        <taxon>Cyclotella</taxon>
    </lineage>
</organism>
<comment type="caution">
    <text evidence="3">The sequence shown here is derived from an EMBL/GenBank/DDBJ whole genome shotgun (WGS) entry which is preliminary data.</text>
</comment>